<accession>A0A5J5R968</accession>
<dbReference type="Proteomes" id="UP000327439">
    <property type="component" value="Chromosome D05"/>
</dbReference>
<gene>
    <name evidence="1" type="ORF">ES319_D05G035200v1</name>
</gene>
<protein>
    <submittedName>
        <fullName evidence="1">Uncharacterized protein</fullName>
    </submittedName>
</protein>
<evidence type="ECO:0000313" key="1">
    <source>
        <dbReference type="EMBL" id="KAB2027490.1"/>
    </source>
</evidence>
<sequence>MEHGEKVKMADSQGTPTLFSPYKMGKFNLSHRFVYPSTLTTLSFFSHRFPGSRGGSLDPCL</sequence>
<reference evidence="2" key="1">
    <citation type="journal article" date="2020" name="Nat. Genet.">
        <title>Genomic diversifications of five Gossypium allopolyploid species and their impact on cotton improvement.</title>
        <authorList>
            <person name="Chen Z.J."/>
            <person name="Sreedasyam A."/>
            <person name="Ando A."/>
            <person name="Song Q."/>
            <person name="De Santiago L.M."/>
            <person name="Hulse-Kemp A.M."/>
            <person name="Ding M."/>
            <person name="Ye W."/>
            <person name="Kirkbride R.C."/>
            <person name="Jenkins J."/>
            <person name="Plott C."/>
            <person name="Lovell J."/>
            <person name="Lin Y.M."/>
            <person name="Vaughn R."/>
            <person name="Liu B."/>
            <person name="Simpson S."/>
            <person name="Scheffler B.E."/>
            <person name="Wen L."/>
            <person name="Saski C.A."/>
            <person name="Grover C.E."/>
            <person name="Hu G."/>
            <person name="Conover J.L."/>
            <person name="Carlson J.W."/>
            <person name="Shu S."/>
            <person name="Boston L.B."/>
            <person name="Williams M."/>
            <person name="Peterson D.G."/>
            <person name="McGee K."/>
            <person name="Jones D.C."/>
            <person name="Wendel J.F."/>
            <person name="Stelly D.M."/>
            <person name="Grimwood J."/>
            <person name="Schmutz J."/>
        </authorList>
    </citation>
    <scope>NUCLEOTIDE SEQUENCE [LARGE SCALE GENOMIC DNA]</scope>
    <source>
        <strain evidence="2">cv. 3-79</strain>
    </source>
</reference>
<dbReference type="AlphaFoldDB" id="A0A5J5R968"/>
<keyword evidence="2" id="KW-1185">Reference proteome</keyword>
<organism evidence="1 2">
    <name type="scientific">Gossypium barbadense</name>
    <name type="common">Sea Island cotton</name>
    <name type="synonym">Hibiscus barbadensis</name>
    <dbReference type="NCBI Taxonomy" id="3634"/>
    <lineage>
        <taxon>Eukaryota</taxon>
        <taxon>Viridiplantae</taxon>
        <taxon>Streptophyta</taxon>
        <taxon>Embryophyta</taxon>
        <taxon>Tracheophyta</taxon>
        <taxon>Spermatophyta</taxon>
        <taxon>Magnoliopsida</taxon>
        <taxon>eudicotyledons</taxon>
        <taxon>Gunneridae</taxon>
        <taxon>Pentapetalae</taxon>
        <taxon>rosids</taxon>
        <taxon>malvids</taxon>
        <taxon>Malvales</taxon>
        <taxon>Malvaceae</taxon>
        <taxon>Malvoideae</taxon>
        <taxon>Gossypium</taxon>
    </lineage>
</organism>
<proteinExistence type="predicted"/>
<dbReference type="EMBL" id="CM018219">
    <property type="protein sequence ID" value="KAB2027490.1"/>
    <property type="molecule type" value="Genomic_DNA"/>
</dbReference>
<name>A0A5J5R968_GOSBA</name>
<dbReference type="OrthoDB" id="1663137at2759"/>
<evidence type="ECO:0000313" key="2">
    <source>
        <dbReference type="Proteomes" id="UP000327439"/>
    </source>
</evidence>